<evidence type="ECO:0000259" key="10">
    <source>
        <dbReference type="PROSITE" id="PS50238"/>
    </source>
</evidence>
<evidence type="ECO:0000256" key="3">
    <source>
        <dbReference type="ARBA" id="ARBA00022679"/>
    </source>
</evidence>
<dbReference type="GO" id="GO:0004674">
    <property type="term" value="F:protein serine/threonine kinase activity"/>
    <property type="evidence" value="ECO:0007669"/>
    <property type="project" value="UniProtKB-KW"/>
</dbReference>
<evidence type="ECO:0000256" key="7">
    <source>
        <dbReference type="ARBA" id="ARBA00047899"/>
    </source>
</evidence>
<dbReference type="InterPro" id="IPR000719">
    <property type="entry name" value="Prot_kinase_dom"/>
</dbReference>
<dbReference type="GO" id="GO:0005737">
    <property type="term" value="C:cytoplasm"/>
    <property type="evidence" value="ECO:0007669"/>
    <property type="project" value="TreeGrafter"/>
</dbReference>
<dbReference type="Pfam" id="PF00620">
    <property type="entry name" value="RhoGAP"/>
    <property type="match status" value="1"/>
</dbReference>
<comment type="caution">
    <text evidence="11">The sequence shown here is derived from an EMBL/GenBank/DDBJ whole genome shotgun (WGS) entry which is preliminary data.</text>
</comment>
<evidence type="ECO:0000313" key="11">
    <source>
        <dbReference type="EMBL" id="OQR88985.1"/>
    </source>
</evidence>
<comment type="catalytic activity">
    <reaction evidence="8">
        <text>L-seryl-[protein] + ATP = O-phospho-L-seryl-[protein] + ADP + H(+)</text>
        <dbReference type="Rhea" id="RHEA:17989"/>
        <dbReference type="Rhea" id="RHEA-COMP:9863"/>
        <dbReference type="Rhea" id="RHEA-COMP:11604"/>
        <dbReference type="ChEBI" id="CHEBI:15378"/>
        <dbReference type="ChEBI" id="CHEBI:29999"/>
        <dbReference type="ChEBI" id="CHEBI:30616"/>
        <dbReference type="ChEBI" id="CHEBI:83421"/>
        <dbReference type="ChEBI" id="CHEBI:456216"/>
        <dbReference type="EC" id="2.7.11.1"/>
    </reaction>
</comment>
<evidence type="ECO:0000313" key="12">
    <source>
        <dbReference type="Proteomes" id="UP000243217"/>
    </source>
</evidence>
<dbReference type="InterPro" id="IPR050629">
    <property type="entry name" value="STE20/SPS1-PAK"/>
</dbReference>
<dbReference type="EMBL" id="JNBS01002914">
    <property type="protein sequence ID" value="OQR88985.1"/>
    <property type="molecule type" value="Genomic_DNA"/>
</dbReference>
<keyword evidence="12" id="KW-1185">Reference proteome</keyword>
<dbReference type="GO" id="GO:0007165">
    <property type="term" value="P:signal transduction"/>
    <property type="evidence" value="ECO:0007669"/>
    <property type="project" value="InterPro"/>
</dbReference>
<dbReference type="CDD" id="cd00159">
    <property type="entry name" value="RhoGAP"/>
    <property type="match status" value="1"/>
</dbReference>
<sequence>MTIEQILGTMGLSVGDPEEVFEIHAKEGAGAFGRVFRATYRTTTREVALKVIPIALKPGQHGEDVENVRKEIEFLRECNHPNIVAFYGAYYKDGALWIAMEYCGGGSVGDISRQRKLCEQEISVIMRGALEGLAHLHSKKKIHRDIKGGNILLTTDGAVKIADFGVSAQLRDTLSRRGTFVGTPYWMSPEMIQDCDYDYKADIWSLGITAIELADQKPPLFEEHPMRVLIQIPRNPAPRLRQPQDWSSHFSHFLQYCLNKSPQDRPSAIDCLTHPFITCWRDIPRVVPGGIQKKAIVDNPPEISQKIATITPVNQVPSQGDQAYTTCTQATCTQGITPGTIKHIAVAETKLKTSQIASVKASESHTFIGTPFEVAHDVCVKFNSQRAQYEGVPSAMTAFHQQFGIPLSNMRCSSKHPNDQVPCLLYMLRRELIARDGVACKHIYRSSPDHSQIQAAKKALEAGTFDAKVHGDPYLIASLLKLWFRELPTPLLAEATLNQFELMAKCINYDEKKFEAHLTCSFNEVHHQVNNFMHTLSTKVRAIFEWLIDHWLEIIDKSKSNLMTAHSLCIVWAPNLINFPSSTPTEATCISKQVALAMQVCIIHSEHIHITRKANEGIASTLVVSPLSSPKSPRRRANKPLPILSKPLFEIRQPLIDILRDCLDKCLDTNDSLDTAFARTQEQMWSLLRTHARTKAEKDYADKLVKLGLPSAMPQSLSDVERFITLTLDFDKFKAAVKREAEIEVSFQKVFSRIITDLI</sequence>
<evidence type="ECO:0000256" key="8">
    <source>
        <dbReference type="ARBA" id="ARBA00048679"/>
    </source>
</evidence>
<keyword evidence="6" id="KW-0067">ATP-binding</keyword>
<dbReference type="STRING" id="74557.A0A1V9YT90"/>
<dbReference type="AlphaFoldDB" id="A0A1V9YT90"/>
<reference evidence="11 12" key="1">
    <citation type="journal article" date="2014" name="Genome Biol. Evol.">
        <title>The secreted proteins of Achlya hypogyna and Thraustotheca clavata identify the ancestral oomycete secretome and reveal gene acquisitions by horizontal gene transfer.</title>
        <authorList>
            <person name="Misner I."/>
            <person name="Blouin N."/>
            <person name="Leonard G."/>
            <person name="Richards T.A."/>
            <person name="Lane C.E."/>
        </authorList>
    </citation>
    <scope>NUCLEOTIDE SEQUENCE [LARGE SCALE GENOMIC DNA]</scope>
    <source>
        <strain evidence="11 12">ATCC 34112</strain>
    </source>
</reference>
<comment type="catalytic activity">
    <reaction evidence="7">
        <text>L-threonyl-[protein] + ATP = O-phospho-L-threonyl-[protein] + ADP + H(+)</text>
        <dbReference type="Rhea" id="RHEA:46608"/>
        <dbReference type="Rhea" id="RHEA-COMP:11060"/>
        <dbReference type="Rhea" id="RHEA-COMP:11605"/>
        <dbReference type="ChEBI" id="CHEBI:15378"/>
        <dbReference type="ChEBI" id="CHEBI:30013"/>
        <dbReference type="ChEBI" id="CHEBI:30616"/>
        <dbReference type="ChEBI" id="CHEBI:61977"/>
        <dbReference type="ChEBI" id="CHEBI:456216"/>
        <dbReference type="EC" id="2.7.11.1"/>
    </reaction>
</comment>
<dbReference type="PANTHER" id="PTHR48012:SF10">
    <property type="entry name" value="FI20177P1"/>
    <property type="match status" value="1"/>
</dbReference>
<dbReference type="Gene3D" id="1.10.510.10">
    <property type="entry name" value="Transferase(Phosphotransferase) domain 1"/>
    <property type="match status" value="1"/>
</dbReference>
<feature type="domain" description="Protein kinase" evidence="9">
    <location>
        <begin position="21"/>
        <end position="277"/>
    </location>
</feature>
<protein>
    <submittedName>
        <fullName evidence="11">Serine/threonine protein kinase</fullName>
    </submittedName>
</protein>
<dbReference type="InterPro" id="IPR008936">
    <property type="entry name" value="Rho_GTPase_activation_prot"/>
</dbReference>
<dbReference type="PANTHER" id="PTHR48012">
    <property type="entry name" value="STERILE20-LIKE KINASE, ISOFORM B-RELATED"/>
    <property type="match status" value="1"/>
</dbReference>
<keyword evidence="3" id="KW-0808">Transferase</keyword>
<comment type="similarity">
    <text evidence="1">Belongs to the protein kinase superfamily. STE Ser/Thr protein kinase family. STE20 subfamily.</text>
</comment>
<dbReference type="SMART" id="SM00324">
    <property type="entry name" value="RhoGAP"/>
    <property type="match status" value="1"/>
</dbReference>
<dbReference type="SUPFAM" id="SSF56112">
    <property type="entry name" value="Protein kinase-like (PK-like)"/>
    <property type="match status" value="1"/>
</dbReference>
<evidence type="ECO:0000256" key="5">
    <source>
        <dbReference type="ARBA" id="ARBA00022777"/>
    </source>
</evidence>
<dbReference type="InterPro" id="IPR000198">
    <property type="entry name" value="RhoGAP_dom"/>
</dbReference>
<feature type="domain" description="Rho-GAP" evidence="10">
    <location>
        <begin position="405"/>
        <end position="609"/>
    </location>
</feature>
<dbReference type="PROSITE" id="PS50238">
    <property type="entry name" value="RHOGAP"/>
    <property type="match status" value="1"/>
</dbReference>
<dbReference type="Pfam" id="PF00069">
    <property type="entry name" value="Pkinase"/>
    <property type="match status" value="1"/>
</dbReference>
<dbReference type="InterPro" id="IPR011009">
    <property type="entry name" value="Kinase-like_dom_sf"/>
</dbReference>
<dbReference type="Gene3D" id="1.10.555.10">
    <property type="entry name" value="Rho GTPase activation protein"/>
    <property type="match status" value="1"/>
</dbReference>
<evidence type="ECO:0000256" key="1">
    <source>
        <dbReference type="ARBA" id="ARBA00008874"/>
    </source>
</evidence>
<dbReference type="SMART" id="SM00220">
    <property type="entry name" value="S_TKc"/>
    <property type="match status" value="1"/>
</dbReference>
<proteinExistence type="inferred from homology"/>
<keyword evidence="2 11" id="KW-0723">Serine/threonine-protein kinase</keyword>
<evidence type="ECO:0000256" key="2">
    <source>
        <dbReference type="ARBA" id="ARBA00022527"/>
    </source>
</evidence>
<evidence type="ECO:0000259" key="9">
    <source>
        <dbReference type="PROSITE" id="PS50011"/>
    </source>
</evidence>
<dbReference type="PROSITE" id="PS50011">
    <property type="entry name" value="PROTEIN_KINASE_DOM"/>
    <property type="match status" value="1"/>
</dbReference>
<dbReference type="FunFam" id="1.10.510.10:FF:001091">
    <property type="entry name" value="STE family protein kinase"/>
    <property type="match status" value="1"/>
</dbReference>
<dbReference type="SUPFAM" id="SSF48350">
    <property type="entry name" value="GTPase activation domain, GAP"/>
    <property type="match status" value="1"/>
</dbReference>
<gene>
    <name evidence="11" type="ORF">THRCLA_09983</name>
</gene>
<keyword evidence="5 11" id="KW-0418">Kinase</keyword>
<name>A0A1V9YT90_9STRA</name>
<keyword evidence="4" id="KW-0547">Nucleotide-binding</keyword>
<organism evidence="11 12">
    <name type="scientific">Thraustotheca clavata</name>
    <dbReference type="NCBI Taxonomy" id="74557"/>
    <lineage>
        <taxon>Eukaryota</taxon>
        <taxon>Sar</taxon>
        <taxon>Stramenopiles</taxon>
        <taxon>Oomycota</taxon>
        <taxon>Saprolegniomycetes</taxon>
        <taxon>Saprolegniales</taxon>
        <taxon>Achlyaceae</taxon>
        <taxon>Thraustotheca</taxon>
    </lineage>
</organism>
<dbReference type="GO" id="GO:0005524">
    <property type="term" value="F:ATP binding"/>
    <property type="evidence" value="ECO:0007669"/>
    <property type="project" value="UniProtKB-KW"/>
</dbReference>
<dbReference type="Proteomes" id="UP000243217">
    <property type="component" value="Unassembled WGS sequence"/>
</dbReference>
<evidence type="ECO:0000256" key="4">
    <source>
        <dbReference type="ARBA" id="ARBA00022741"/>
    </source>
</evidence>
<evidence type="ECO:0000256" key="6">
    <source>
        <dbReference type="ARBA" id="ARBA00022840"/>
    </source>
</evidence>
<accession>A0A1V9YT90</accession>
<dbReference type="OrthoDB" id="8693905at2759"/>